<evidence type="ECO:0000313" key="11">
    <source>
        <dbReference type="Proteomes" id="UP000001542"/>
    </source>
</evidence>
<sequence length="387" mass="44711">MTNIPSTIGDFEIREEISKSLFSTVHIGIHSQSGNRVAIKVLNKTKFQSPDDITRIQRELHLHMKLLHPLISQMFGYYEDDSNYYLIIEYSENGTLLQHINKNGPIIEQLARRYFIQLLIAVEYLHNVKKIAHRDIKLENILFDSFYNIRLTDFGISKDFENQPEFHTICGSPSYLAPEIIQGHPYSTKSDIWSLGVVLYAMVNGKLPFDASNQKELFHKILKENVTFNANVSPQLKDLLTKMLNKNQNARISLEQIKEHQWFSITDYNIVKDFLECLESESIDQIVRNQLENISIDTKGLLVKLHNENSDSATIAYKLLSRTLENKDMRAIFRSKIQKRQRSSAEYDSPISLPKKLCAANKPKSQVFDKKIDLLALVEKLPPNVQF</sequence>
<name>A2FHU2_TRIV3</name>
<evidence type="ECO:0000256" key="6">
    <source>
        <dbReference type="PIRSR" id="PIRSR630616-1"/>
    </source>
</evidence>
<dbReference type="RefSeq" id="XP_001308445.1">
    <property type="nucleotide sequence ID" value="XM_001308444.1"/>
</dbReference>
<organism evidence="10 11">
    <name type="scientific">Trichomonas vaginalis (strain ATCC PRA-98 / G3)</name>
    <dbReference type="NCBI Taxonomy" id="412133"/>
    <lineage>
        <taxon>Eukaryota</taxon>
        <taxon>Metamonada</taxon>
        <taxon>Parabasalia</taxon>
        <taxon>Trichomonadida</taxon>
        <taxon>Trichomonadidae</taxon>
        <taxon>Trichomonas</taxon>
    </lineage>
</organism>
<dbReference type="FunFam" id="1.10.510.10:FF:000759">
    <property type="entry name" value="CAMK/CAMKL/AMPK protein kinase"/>
    <property type="match status" value="1"/>
</dbReference>
<keyword evidence="5 7" id="KW-0067">ATP-binding</keyword>
<feature type="cross-link" description="Glycyl lysine isopeptide (Lys-Gly) (interchain with G-Cter in SUMO2)" evidence="8">
    <location>
        <position position="137"/>
    </location>
</feature>
<dbReference type="EMBL" id="DS113801">
    <property type="protein sequence ID" value="EAX95515.1"/>
    <property type="molecule type" value="Genomic_DNA"/>
</dbReference>
<proteinExistence type="predicted"/>
<dbReference type="eggNOG" id="KOG0583">
    <property type="taxonomic scope" value="Eukaryota"/>
</dbReference>
<keyword evidence="3 7" id="KW-0547">Nucleotide-binding</keyword>
<dbReference type="Proteomes" id="UP000001542">
    <property type="component" value="Unassembled WGS sequence"/>
</dbReference>
<keyword evidence="4 10" id="KW-0418">Kinase</keyword>
<dbReference type="Gene3D" id="1.10.510.10">
    <property type="entry name" value="Transferase(Phosphotransferase) domain 1"/>
    <property type="match status" value="1"/>
</dbReference>
<evidence type="ECO:0000256" key="7">
    <source>
        <dbReference type="PIRSR" id="PIRSR630616-2"/>
    </source>
</evidence>
<keyword evidence="1" id="KW-0723">Serine/threonine-protein kinase</keyword>
<evidence type="ECO:0000256" key="3">
    <source>
        <dbReference type="ARBA" id="ARBA00022741"/>
    </source>
</evidence>
<keyword evidence="11" id="KW-1185">Reference proteome</keyword>
<dbReference type="STRING" id="5722.A2FHU2"/>
<evidence type="ECO:0000256" key="4">
    <source>
        <dbReference type="ARBA" id="ARBA00022777"/>
    </source>
</evidence>
<dbReference type="InterPro" id="IPR030616">
    <property type="entry name" value="Aur-like"/>
</dbReference>
<feature type="binding site" evidence="7">
    <location>
        <begin position="139"/>
        <end position="140"/>
    </location>
    <ligand>
        <name>ATP</name>
        <dbReference type="ChEBI" id="CHEBI:30616"/>
    </ligand>
</feature>
<dbReference type="KEGG" id="tva:4753272"/>
<reference evidence="10" key="2">
    <citation type="journal article" date="2007" name="Science">
        <title>Draft genome sequence of the sexually transmitted pathogen Trichomonas vaginalis.</title>
        <authorList>
            <person name="Carlton J.M."/>
            <person name="Hirt R.P."/>
            <person name="Silva J.C."/>
            <person name="Delcher A.L."/>
            <person name="Schatz M."/>
            <person name="Zhao Q."/>
            <person name="Wortman J.R."/>
            <person name="Bidwell S.L."/>
            <person name="Alsmark U.C.M."/>
            <person name="Besteiro S."/>
            <person name="Sicheritz-Ponten T."/>
            <person name="Noel C.J."/>
            <person name="Dacks J.B."/>
            <person name="Foster P.G."/>
            <person name="Simillion C."/>
            <person name="Van de Peer Y."/>
            <person name="Miranda-Saavedra D."/>
            <person name="Barton G.J."/>
            <person name="Westrop G.D."/>
            <person name="Mueller S."/>
            <person name="Dessi D."/>
            <person name="Fiori P.L."/>
            <person name="Ren Q."/>
            <person name="Paulsen I."/>
            <person name="Zhang H."/>
            <person name="Bastida-Corcuera F.D."/>
            <person name="Simoes-Barbosa A."/>
            <person name="Brown M.T."/>
            <person name="Hayes R.D."/>
            <person name="Mukherjee M."/>
            <person name="Okumura C.Y."/>
            <person name="Schneider R."/>
            <person name="Smith A.J."/>
            <person name="Vanacova S."/>
            <person name="Villalvazo M."/>
            <person name="Haas B.J."/>
            <person name="Pertea M."/>
            <person name="Feldblyum T.V."/>
            <person name="Utterback T.R."/>
            <person name="Shu C.L."/>
            <person name="Osoegawa K."/>
            <person name="de Jong P.J."/>
            <person name="Hrdy I."/>
            <person name="Horvathova L."/>
            <person name="Zubacova Z."/>
            <person name="Dolezal P."/>
            <person name="Malik S.B."/>
            <person name="Logsdon J.M. Jr."/>
            <person name="Henze K."/>
            <person name="Gupta A."/>
            <person name="Wang C.C."/>
            <person name="Dunne R.L."/>
            <person name="Upcroft J.A."/>
            <person name="Upcroft P."/>
            <person name="White O."/>
            <person name="Salzberg S.L."/>
            <person name="Tang P."/>
            <person name="Chiu C.-H."/>
            <person name="Lee Y.-S."/>
            <person name="Embley T.M."/>
            <person name="Coombs G.H."/>
            <person name="Mottram J.C."/>
            <person name="Tachezy J."/>
            <person name="Fraser-Liggett C.M."/>
            <person name="Johnson P.J."/>
        </authorList>
    </citation>
    <scope>NUCLEOTIDE SEQUENCE [LARGE SCALE GENOMIC DNA]</scope>
    <source>
        <strain evidence="10">G3</strain>
    </source>
</reference>
<dbReference type="SMART" id="SM00220">
    <property type="entry name" value="S_TKc"/>
    <property type="match status" value="1"/>
</dbReference>
<dbReference type="VEuPathDB" id="TrichDB:TVAGG3_0780450"/>
<accession>A2FHU2</accession>
<evidence type="ECO:0000259" key="9">
    <source>
        <dbReference type="PROSITE" id="PS50011"/>
    </source>
</evidence>
<dbReference type="PROSITE" id="PS50011">
    <property type="entry name" value="PROTEIN_KINASE_DOM"/>
    <property type="match status" value="1"/>
</dbReference>
<dbReference type="InterPro" id="IPR011009">
    <property type="entry name" value="Kinase-like_dom_sf"/>
</dbReference>
<dbReference type="CDD" id="cd14003">
    <property type="entry name" value="STKc_AMPK-like"/>
    <property type="match status" value="1"/>
</dbReference>
<feature type="active site" description="Proton acceptor" evidence="6">
    <location>
        <position position="135"/>
    </location>
</feature>
<gene>
    <name evidence="10" type="ORF">TVAG_310870</name>
</gene>
<dbReference type="PANTHER" id="PTHR24350">
    <property type="entry name" value="SERINE/THREONINE-PROTEIN KINASE IAL-RELATED"/>
    <property type="match status" value="1"/>
</dbReference>
<dbReference type="InParanoid" id="A2FHU2"/>
<dbReference type="Pfam" id="PF00069">
    <property type="entry name" value="Pkinase"/>
    <property type="match status" value="1"/>
</dbReference>
<evidence type="ECO:0000256" key="8">
    <source>
        <dbReference type="PIRSR" id="PIRSR630616-3"/>
    </source>
</evidence>
<reference evidence="10" key="1">
    <citation type="submission" date="2006-10" db="EMBL/GenBank/DDBJ databases">
        <authorList>
            <person name="Amadeo P."/>
            <person name="Zhao Q."/>
            <person name="Wortman J."/>
            <person name="Fraser-Liggett C."/>
            <person name="Carlton J."/>
        </authorList>
    </citation>
    <scope>NUCLEOTIDE SEQUENCE</scope>
    <source>
        <strain evidence="10">G3</strain>
    </source>
</reference>
<evidence type="ECO:0000313" key="10">
    <source>
        <dbReference type="EMBL" id="EAX95515.1"/>
    </source>
</evidence>
<dbReference type="SMR" id="A2FHU2"/>
<feature type="domain" description="Protein kinase" evidence="9">
    <location>
        <begin position="11"/>
        <end position="263"/>
    </location>
</feature>
<dbReference type="GO" id="GO:0004674">
    <property type="term" value="F:protein serine/threonine kinase activity"/>
    <property type="evidence" value="ECO:0000318"/>
    <property type="project" value="GO_Central"/>
</dbReference>
<evidence type="ECO:0000256" key="2">
    <source>
        <dbReference type="ARBA" id="ARBA00022679"/>
    </source>
</evidence>
<keyword evidence="2" id="KW-0808">Transferase</keyword>
<feature type="binding site" evidence="7">
    <location>
        <position position="153"/>
    </location>
    <ligand>
        <name>ATP</name>
        <dbReference type="ChEBI" id="CHEBI:30616"/>
    </ligand>
</feature>
<feature type="binding site" evidence="7">
    <location>
        <position position="40"/>
    </location>
    <ligand>
        <name>ATP</name>
        <dbReference type="ChEBI" id="CHEBI:30616"/>
    </ligand>
</feature>
<dbReference type="SUPFAM" id="SSF56112">
    <property type="entry name" value="Protein kinase-like (PK-like)"/>
    <property type="match status" value="1"/>
</dbReference>
<dbReference type="VEuPathDB" id="TrichDB:TVAG_310870"/>
<evidence type="ECO:0000256" key="5">
    <source>
        <dbReference type="ARBA" id="ARBA00022840"/>
    </source>
</evidence>
<evidence type="ECO:0000256" key="1">
    <source>
        <dbReference type="ARBA" id="ARBA00022527"/>
    </source>
</evidence>
<dbReference type="InterPro" id="IPR008271">
    <property type="entry name" value="Ser/Thr_kinase_AS"/>
</dbReference>
<dbReference type="GO" id="GO:0005524">
    <property type="term" value="F:ATP binding"/>
    <property type="evidence" value="ECO:0007669"/>
    <property type="project" value="UniProtKB-KW"/>
</dbReference>
<dbReference type="PROSITE" id="PS00108">
    <property type="entry name" value="PROTEIN_KINASE_ST"/>
    <property type="match status" value="1"/>
</dbReference>
<dbReference type="InterPro" id="IPR000719">
    <property type="entry name" value="Prot_kinase_dom"/>
</dbReference>
<dbReference type="OrthoDB" id="541276at2759"/>
<dbReference type="AlphaFoldDB" id="A2FHU2"/>
<protein>
    <submittedName>
        <fullName evidence="10">CAMK family protein kinase</fullName>
    </submittedName>
</protein>